<proteinExistence type="inferred from homology"/>
<keyword evidence="13" id="KW-1185">Reference proteome</keyword>
<dbReference type="PANTHER" id="PTHR45653">
    <property type="entry name" value="DEDICATOR OF CYTOKINESIS"/>
    <property type="match status" value="1"/>
</dbReference>
<feature type="domain" description="SH3" evidence="9">
    <location>
        <begin position="7"/>
        <end position="87"/>
    </location>
</feature>
<dbReference type="InterPro" id="IPR036028">
    <property type="entry name" value="SH3-like_dom_sf"/>
</dbReference>
<dbReference type="InterPro" id="IPR042455">
    <property type="entry name" value="DOCK_N_sub1"/>
</dbReference>
<dbReference type="PROSITE" id="PS51650">
    <property type="entry name" value="C2_DOCK"/>
    <property type="match status" value="1"/>
</dbReference>
<organism evidence="12 13">
    <name type="scientific">Terfezia boudieri ATCC MYA-4762</name>
    <dbReference type="NCBI Taxonomy" id="1051890"/>
    <lineage>
        <taxon>Eukaryota</taxon>
        <taxon>Fungi</taxon>
        <taxon>Dikarya</taxon>
        <taxon>Ascomycota</taxon>
        <taxon>Pezizomycotina</taxon>
        <taxon>Pezizomycetes</taxon>
        <taxon>Pezizales</taxon>
        <taxon>Pezizaceae</taxon>
        <taxon>Terfezia</taxon>
    </lineage>
</organism>
<feature type="region of interest" description="Disordered" evidence="8">
    <location>
        <begin position="549"/>
        <end position="611"/>
    </location>
</feature>
<feature type="compositionally biased region" description="Low complexity" evidence="8">
    <location>
        <begin position="565"/>
        <end position="576"/>
    </location>
</feature>
<evidence type="ECO:0000313" key="13">
    <source>
        <dbReference type="Proteomes" id="UP000267821"/>
    </source>
</evidence>
<gene>
    <name evidence="12" type="ORF">L211DRAFT_865414</name>
</gene>
<dbReference type="Pfam" id="PF16172">
    <property type="entry name" value="DOCK_N"/>
    <property type="match status" value="1"/>
</dbReference>
<dbReference type="Pfam" id="PF20421">
    <property type="entry name" value="DHR-2_Lobe_C"/>
    <property type="match status" value="1"/>
</dbReference>
<dbReference type="InterPro" id="IPR001452">
    <property type="entry name" value="SH3_domain"/>
</dbReference>
<dbReference type="CDD" id="cd08679">
    <property type="entry name" value="C2_DOCK180_related"/>
    <property type="match status" value="1"/>
</dbReference>
<feature type="compositionally biased region" description="Basic and acidic residues" evidence="8">
    <location>
        <begin position="584"/>
        <end position="593"/>
    </location>
</feature>
<feature type="region of interest" description="Disordered" evidence="8">
    <location>
        <begin position="1898"/>
        <end position="1922"/>
    </location>
</feature>
<dbReference type="InterPro" id="IPR026791">
    <property type="entry name" value="DOCK"/>
</dbReference>
<dbReference type="GO" id="GO:0031267">
    <property type="term" value="F:small GTPase binding"/>
    <property type="evidence" value="ECO:0007669"/>
    <property type="project" value="TreeGrafter"/>
</dbReference>
<evidence type="ECO:0000256" key="5">
    <source>
        <dbReference type="ARBA" id="ARBA00022658"/>
    </source>
</evidence>
<feature type="region of interest" description="Disordered" evidence="8">
    <location>
        <begin position="167"/>
        <end position="246"/>
    </location>
</feature>
<name>A0A3N4M207_9PEZI</name>
<evidence type="ECO:0000256" key="6">
    <source>
        <dbReference type="PROSITE-ProRule" id="PRU00192"/>
    </source>
</evidence>
<dbReference type="PANTHER" id="PTHR45653:SF10">
    <property type="entry name" value="MYOBLAST CITY, ISOFORM B"/>
    <property type="match status" value="1"/>
</dbReference>
<evidence type="ECO:0000256" key="2">
    <source>
        <dbReference type="ARBA" id="ARBA00022443"/>
    </source>
</evidence>
<feature type="compositionally biased region" description="Polar residues" evidence="8">
    <location>
        <begin position="228"/>
        <end position="239"/>
    </location>
</feature>
<evidence type="ECO:0000256" key="7">
    <source>
        <dbReference type="PROSITE-ProRule" id="PRU00983"/>
    </source>
</evidence>
<dbReference type="InterPro" id="IPR046769">
    <property type="entry name" value="DOCKER_Lobe_A"/>
</dbReference>
<dbReference type="Pfam" id="PF14429">
    <property type="entry name" value="DOCK-C2"/>
    <property type="match status" value="1"/>
</dbReference>
<evidence type="ECO:0000256" key="3">
    <source>
        <dbReference type="ARBA" id="ARBA00022490"/>
    </source>
</evidence>
<feature type="region of interest" description="Disordered" evidence="8">
    <location>
        <begin position="2181"/>
        <end position="2214"/>
    </location>
</feature>
<dbReference type="PROSITE" id="PS51651">
    <property type="entry name" value="DOCKER"/>
    <property type="match status" value="1"/>
</dbReference>
<feature type="region of interest" description="Disordered" evidence="8">
    <location>
        <begin position="474"/>
        <end position="526"/>
    </location>
</feature>
<accession>A0A3N4M207</accession>
<dbReference type="Gene3D" id="1.20.1270.350">
    <property type="entry name" value="Dedicator of cytokinesis N-terminal subdomain"/>
    <property type="match status" value="1"/>
</dbReference>
<dbReference type="InterPro" id="IPR032376">
    <property type="entry name" value="DOCK_N"/>
</dbReference>
<keyword evidence="3" id="KW-0963">Cytoplasm</keyword>
<dbReference type="Pfam" id="PF00018">
    <property type="entry name" value="SH3_1"/>
    <property type="match status" value="1"/>
</dbReference>
<dbReference type="GO" id="GO:0005737">
    <property type="term" value="C:cytoplasm"/>
    <property type="evidence" value="ECO:0007669"/>
    <property type="project" value="UniProtKB-SubCell"/>
</dbReference>
<dbReference type="SMART" id="SM00326">
    <property type="entry name" value="SH3"/>
    <property type="match status" value="1"/>
</dbReference>
<dbReference type="InterPro" id="IPR035892">
    <property type="entry name" value="C2_domain_sf"/>
</dbReference>
<evidence type="ECO:0000256" key="1">
    <source>
        <dbReference type="ARBA" id="ARBA00004496"/>
    </source>
</evidence>
<dbReference type="GO" id="GO:0007264">
    <property type="term" value="P:small GTPase-mediated signal transduction"/>
    <property type="evidence" value="ECO:0007669"/>
    <property type="project" value="InterPro"/>
</dbReference>
<dbReference type="GO" id="GO:0005886">
    <property type="term" value="C:plasma membrane"/>
    <property type="evidence" value="ECO:0007669"/>
    <property type="project" value="TreeGrafter"/>
</dbReference>
<dbReference type="CDD" id="cd11684">
    <property type="entry name" value="DHR2_DOCK"/>
    <property type="match status" value="1"/>
</dbReference>
<dbReference type="InterPro" id="IPR027357">
    <property type="entry name" value="DOCKER_dom"/>
</dbReference>
<feature type="region of interest" description="Disordered" evidence="8">
    <location>
        <begin position="2045"/>
        <end position="2065"/>
    </location>
</feature>
<feature type="compositionally biased region" description="Acidic residues" evidence="8">
    <location>
        <begin position="104"/>
        <end position="118"/>
    </location>
</feature>
<feature type="domain" description="DOCKER" evidence="11">
    <location>
        <begin position="1576"/>
        <end position="1989"/>
    </location>
</feature>
<dbReference type="STRING" id="1051890.A0A3N4M207"/>
<dbReference type="InterPro" id="IPR027007">
    <property type="entry name" value="C2_DOCK-type_domain"/>
</dbReference>
<keyword evidence="2 6" id="KW-0728">SH3 domain</keyword>
<dbReference type="Pfam" id="PF23554">
    <property type="entry name" value="TPR_DOCK"/>
    <property type="match status" value="1"/>
</dbReference>
<evidence type="ECO:0000256" key="8">
    <source>
        <dbReference type="SAM" id="MobiDB-lite"/>
    </source>
</evidence>
<dbReference type="EMBL" id="ML121530">
    <property type="protein sequence ID" value="RPB27978.1"/>
    <property type="molecule type" value="Genomic_DNA"/>
</dbReference>
<dbReference type="GO" id="GO:0005085">
    <property type="term" value="F:guanyl-nucleotide exchange factor activity"/>
    <property type="evidence" value="ECO:0007669"/>
    <property type="project" value="UniProtKB-KW"/>
</dbReference>
<dbReference type="Gene3D" id="2.30.30.40">
    <property type="entry name" value="SH3 Domains"/>
    <property type="match status" value="1"/>
</dbReference>
<comment type="subcellular location">
    <subcellularLocation>
        <location evidence="1">Cytoplasm</location>
    </subcellularLocation>
</comment>
<dbReference type="Gene3D" id="2.60.40.150">
    <property type="entry name" value="C2 domain"/>
    <property type="match status" value="1"/>
</dbReference>
<sequence>MPWSPLPRIAFAIAIYPFNPTTRDDLPLELGDELYIIEQCADEQWYRGYLVAPPSLLAGLTSVKGQTLEARVFSGIFPAACVDIKEYLATELPPPVQIEDAEMLDDEEEGEEDGDGDGLTEAGTDDGKSVKRRVRESTTSTLDLAFAVANGYDVFVGAGEGEMIAGGLGVPPPPRKKASRLSDFGNNGVGGGGGRPGGPGGLTVNGARHDGPDTAKTTKEKRNRRRITSLSQHRSSYRNPNRIRPAAPVPMLKVGDETSSFESEPLIDEIASCLREWYAANIHELLLGRQYPLLDQISTLVQGLDMARRQLLHNVLTKAELSATRENTVWALVRGNKLLSREIIVRHPGSGRILTGEDSSVEITTLQSQMSLLDAPPVAVHEGVTLHHLLLDLKAFVGMATEPTTLVFYLATKGHIPISESFTVELSPQGVPVDASQIGQLQTLFLNLSSRDTAEEIYLVSRVYTLHTAVVGSQHTQSTHGHKDRDTLTQQSNGTGQKQQKEQETQSGHISPNPPRSSGGSKEPKLSGRISVLFSPKPNQGYGKENQFTAAQQEKSARALHQKGSMSNIDSSSSNSGVGRRAKSRDGKSDSESSTHSNHAAPPMPTLSAPKKVDYRKALGVGVLDVGRFIRQEIGTEQVMRIFVPVGTGGGNGMSLVGGGSEKGHGVNEKSKVGSGEDWDRLVKDVIESRTSKFEKSPKADRLHFYLRAFNHPDPAELIKTTPTLLHKVNTTQKIGFSGAPTKPRSDIYVTLCNPRLPRHAVLLHPKTGSVVLPPSSSFNALQISLEVRRQSGERIKDCIFPSSNMSGKTVWKSTVVSRDESWNETIKLVLDEDDVPNVHLFMTIASVPNHAIALAFLPLWTGESFIRDGDHNLLLHRYEDSTATPMATSSGGGGYLGLPWTTGEEGWAAALSLGGAAAGIKVNTYLCSTRFSQDEVLLSLLKWKTLGQPELVAVLKKLVFVPELEIVKLLKEVFDMLFGILVDHAGREEIEDLVFIALVTVLGIVYDRRFNLEPIVDEYADKYFNYPFATSCLLRSFTRLLSNPTDPDAAKKLRATFKVGRHIFRFIVVAREKQRGKEAAIGINASQSFAKDLHGIFKLLEGLMRNPAPMLVGTQTLAVQHFHMWLPELVGMLTTEEILLIAIDFMDACVGVKGKLILFKLVLIVNYSRSSLFSEPDSRMALTVNTVRWLEPHWGRTDEVNMQYREQVRLCCSVLASQVGELGEEVSEYIPKIIHSYKAIQTTGRHERGSFSLLFPRTYPFPSRPIAGRPVFDEALVELAAILAALSNVPTGLHIDLPENVLAEFIITELQVHMSILSCEAFPETWLSVHIYQHKSTVRMLESLAGILVDQFLPDPDDADKFNMELWQAFFSTLLMLVGSDALALETFPEQKRRAVWKIAGDVREVGADLLRRTWEAIGWETSAEDKRRFGLEKMGGYQVQYVPGLVAQIMELCMSVHEGLRSVAVEVLQTMIVSEWTLSQDLSVIQAEMIDSLDRLFKSKSKHFTESITQKLFITDLNSLFGPLAMIPNDPLSITVNQLLHTIEEFLDLLVAVHNTPLGEAYTIMDTLRLMEFLKDMRKEDMFIRYVHQLVNVQLEAHNYVEAGLSLQLHADLYAWDFEKKVPALVDPSLPEQTSFERREYLCLQMIKYFEDGKSWDQALETYKELAHQYEHVIFDFSKLAKAHRAMAKIYENIMSGDINSPQFFRVAYLGLGFPVGLRERQFIVQGNYWERISAFTDRIQQQHPNAKIISSGDVDDVEGQFIHITAVTPEHNLFHPVFQRAKVAPHTRDFLLQLRPKSFSHSRPLAGADKPSGLWLEKTIYTTAESFPTILRRSEIVGITQARSSPIENAIDAITKKTQELAGMEKKLSDGRDQNISILSMALAGAVDSPVNGGVSQYKPLLEPPKPKSGDPPSIELNEPPVEEQKPELVMALRTAILDHVAVLKKCLVLHGRMVQAQMRPMHESMMRLFEKNFAQEIALLAPPAPPPISTSPGQWKHNGTMNPFSPTSNGIVTNGIMFGGGISPTPNTGAGAAQEDTLSALATGFPPSGTSSGHAPTSTRGRITSMIFGNKHHHSSSHHQNDTQSATTPYSALTFSGTTVANTPTVPTPISTLSSGKLRSRSGSLSNSFSRATGRKSQRNITPNSHHSGAALASTCGKTCNYGIDEEGGSFLGDLGGRPSTTSSNGGGYMPPGSSGSLSGYGGYGKEDKGGVVERVGSVRKRFSLMKLGRKTSKVSVGSGSLVEED</sequence>
<dbReference type="Pfam" id="PF06920">
    <property type="entry name" value="DHR-2_Lobe_A"/>
    <property type="match status" value="1"/>
</dbReference>
<keyword evidence="4" id="KW-0597">Phosphoprotein</keyword>
<dbReference type="InterPro" id="IPR043161">
    <property type="entry name" value="DOCK_C_lobe_A"/>
</dbReference>
<feature type="domain" description="C2 DOCK-type" evidence="10">
    <location>
        <begin position="745"/>
        <end position="928"/>
    </location>
</feature>
<dbReference type="InterPro" id="IPR046773">
    <property type="entry name" value="DOCKER_Lobe_C"/>
</dbReference>
<feature type="compositionally biased region" description="Low complexity" evidence="8">
    <location>
        <begin position="2102"/>
        <end position="2135"/>
    </location>
</feature>
<evidence type="ECO:0000259" key="11">
    <source>
        <dbReference type="PROSITE" id="PS51651"/>
    </source>
</evidence>
<evidence type="ECO:0000256" key="4">
    <source>
        <dbReference type="ARBA" id="ARBA00022553"/>
    </source>
</evidence>
<feature type="compositionally biased region" description="Gly residues" evidence="8">
    <location>
        <begin position="187"/>
        <end position="203"/>
    </location>
</feature>
<dbReference type="OrthoDB" id="18896at2759"/>
<feature type="region of interest" description="Disordered" evidence="8">
    <location>
        <begin position="2102"/>
        <end position="2152"/>
    </location>
</feature>
<dbReference type="Gene3D" id="1.20.58.740">
    <property type="match status" value="1"/>
</dbReference>
<comment type="similarity">
    <text evidence="7">Belongs to the DOCK family.</text>
</comment>
<evidence type="ECO:0000259" key="9">
    <source>
        <dbReference type="PROSITE" id="PS50002"/>
    </source>
</evidence>
<dbReference type="InParanoid" id="A0A3N4M207"/>
<keyword evidence="5" id="KW-0344">Guanine-nucleotide releasing factor</keyword>
<feature type="compositionally biased region" description="Polar residues" evidence="8">
    <location>
        <begin position="2052"/>
        <end position="2065"/>
    </location>
</feature>
<feature type="compositionally biased region" description="Basic and acidic residues" evidence="8">
    <location>
        <begin position="207"/>
        <end position="220"/>
    </location>
</feature>
<dbReference type="Proteomes" id="UP000267821">
    <property type="component" value="Unassembled WGS sequence"/>
</dbReference>
<dbReference type="Gene3D" id="1.25.40.410">
    <property type="match status" value="1"/>
</dbReference>
<dbReference type="InterPro" id="IPR043162">
    <property type="entry name" value="DOCK_C_lobe_C"/>
</dbReference>
<evidence type="ECO:0000259" key="10">
    <source>
        <dbReference type="PROSITE" id="PS51650"/>
    </source>
</evidence>
<reference evidence="12 13" key="1">
    <citation type="journal article" date="2018" name="Nat. Ecol. Evol.">
        <title>Pezizomycetes genomes reveal the molecular basis of ectomycorrhizal truffle lifestyle.</title>
        <authorList>
            <person name="Murat C."/>
            <person name="Payen T."/>
            <person name="Noel B."/>
            <person name="Kuo A."/>
            <person name="Morin E."/>
            <person name="Chen J."/>
            <person name="Kohler A."/>
            <person name="Krizsan K."/>
            <person name="Balestrini R."/>
            <person name="Da Silva C."/>
            <person name="Montanini B."/>
            <person name="Hainaut M."/>
            <person name="Levati E."/>
            <person name="Barry K.W."/>
            <person name="Belfiori B."/>
            <person name="Cichocki N."/>
            <person name="Clum A."/>
            <person name="Dockter R.B."/>
            <person name="Fauchery L."/>
            <person name="Guy J."/>
            <person name="Iotti M."/>
            <person name="Le Tacon F."/>
            <person name="Lindquist E.A."/>
            <person name="Lipzen A."/>
            <person name="Malagnac F."/>
            <person name="Mello A."/>
            <person name="Molinier V."/>
            <person name="Miyauchi S."/>
            <person name="Poulain J."/>
            <person name="Riccioni C."/>
            <person name="Rubini A."/>
            <person name="Sitrit Y."/>
            <person name="Splivallo R."/>
            <person name="Traeger S."/>
            <person name="Wang M."/>
            <person name="Zifcakova L."/>
            <person name="Wipf D."/>
            <person name="Zambonelli A."/>
            <person name="Paolocci F."/>
            <person name="Nowrousian M."/>
            <person name="Ottonello S."/>
            <person name="Baldrian P."/>
            <person name="Spatafora J.W."/>
            <person name="Henrissat B."/>
            <person name="Nagy L.G."/>
            <person name="Aury J.M."/>
            <person name="Wincker P."/>
            <person name="Grigoriev I.V."/>
            <person name="Bonfante P."/>
            <person name="Martin F.M."/>
        </authorList>
    </citation>
    <scope>NUCLEOTIDE SEQUENCE [LARGE SCALE GENOMIC DNA]</scope>
    <source>
        <strain evidence="12 13">ATCC MYA-4762</strain>
    </source>
</reference>
<evidence type="ECO:0008006" key="14">
    <source>
        <dbReference type="Google" id="ProtNLM"/>
    </source>
</evidence>
<dbReference type="PROSITE" id="PS50002">
    <property type="entry name" value="SH3"/>
    <property type="match status" value="1"/>
</dbReference>
<dbReference type="SUPFAM" id="SSF50044">
    <property type="entry name" value="SH3-domain"/>
    <property type="match status" value="1"/>
</dbReference>
<protein>
    <recommendedName>
        <fullName evidence="14">Dedicator of cytokinesis protein 1</fullName>
    </recommendedName>
</protein>
<feature type="region of interest" description="Disordered" evidence="8">
    <location>
        <begin position="104"/>
        <end position="134"/>
    </location>
</feature>
<dbReference type="InterPro" id="IPR056372">
    <property type="entry name" value="TPR_DOCK"/>
</dbReference>
<evidence type="ECO:0000313" key="12">
    <source>
        <dbReference type="EMBL" id="RPB27978.1"/>
    </source>
</evidence>